<dbReference type="Proteomes" id="UP000010998">
    <property type="component" value="Chromosome"/>
</dbReference>
<dbReference type="EMBL" id="CP003358">
    <property type="protein sequence ID" value="AGB47343.1"/>
    <property type="molecule type" value="Genomic_DNA"/>
</dbReference>
<dbReference type="HOGENOM" id="CLU_051659_1_0_5"/>
<dbReference type="KEGG" id="mam:Mesau_05031"/>
<evidence type="ECO:0008006" key="4">
    <source>
        <dbReference type="Google" id="ProtNLM"/>
    </source>
</evidence>
<dbReference type="eggNOG" id="COG0392">
    <property type="taxonomic scope" value="Bacteria"/>
</dbReference>
<gene>
    <name evidence="2" type="ordered locus">Mesau_05031</name>
</gene>
<protein>
    <recommendedName>
        <fullName evidence="4">Lysylphosphatidylglycerol synthase TM region</fullName>
    </recommendedName>
</protein>
<dbReference type="STRING" id="754035.Mesau_05031"/>
<dbReference type="OrthoDB" id="2542372at2"/>
<sequence length="293" mass="30721">MALGPRAKTWLNRIGAFLGLAGVVFVGIRLQGYTGEIDFRRMGAASYTAIIALAGVYGVSNLLLALGWRHLLHHLGAPVSRPWAIRTYAISQLAKYVPGNIFQFAGRQAIGVAAGIGNGPLVKSTAYEVAALIVGGLLFSPLVLPLVVTGLPDWFGWVSFVAAVAIAFWLIGHLGGAAFCHAAICYFGFLGLSGLVFVAVFDLAGGAREFALYPAIAGAYILAWLLGLLTPGAPAGLGVREAVLLFLLGGLSSSPVILLAVVIGRAVTILGDLLFFAGGQVARRSYWITNERD</sequence>
<feature type="transmembrane region" description="Helical" evidence="1">
    <location>
        <begin position="129"/>
        <end position="148"/>
    </location>
</feature>
<feature type="transmembrane region" description="Helical" evidence="1">
    <location>
        <begin position="242"/>
        <end position="263"/>
    </location>
</feature>
<keyword evidence="3" id="KW-1185">Reference proteome</keyword>
<feature type="transmembrane region" description="Helical" evidence="1">
    <location>
        <begin position="154"/>
        <end position="171"/>
    </location>
</feature>
<evidence type="ECO:0000313" key="2">
    <source>
        <dbReference type="EMBL" id="AGB47343.1"/>
    </source>
</evidence>
<dbReference type="AlphaFoldDB" id="L0KTF3"/>
<reference evidence="3" key="1">
    <citation type="submission" date="2012-02" db="EMBL/GenBank/DDBJ databases">
        <title>Complete sequence of Mesorhizobium australicum WSM2073.</title>
        <authorList>
            <person name="Lucas S."/>
            <person name="Han J."/>
            <person name="Lapidus A."/>
            <person name="Cheng J.-F."/>
            <person name="Goodwin L."/>
            <person name="Pitluck S."/>
            <person name="Peters L."/>
            <person name="Gu W."/>
            <person name="Detter J.C."/>
            <person name="Han C."/>
            <person name="Tapia R."/>
            <person name="Land M."/>
            <person name="Hauser L."/>
            <person name="Kyrpides N."/>
            <person name="Ivanova N."/>
            <person name="Pagani I."/>
            <person name="Reeve W.G."/>
            <person name="Howieson J.G."/>
            <person name="Tiwari R.P."/>
            <person name="O'Hara G.W."/>
            <person name="Atkins C.A."/>
            <person name="Ronson C.W."/>
            <person name="Nandasena K.G."/>
            <person name="Woyke T."/>
        </authorList>
    </citation>
    <scope>NUCLEOTIDE SEQUENCE [LARGE SCALE GENOMIC DNA]</scope>
    <source>
        <strain evidence="3">LMG 24608 / HAMBI 3006 / WSM2073</strain>
    </source>
</reference>
<accession>L0KTF3</accession>
<evidence type="ECO:0000256" key="1">
    <source>
        <dbReference type="SAM" id="Phobius"/>
    </source>
</evidence>
<evidence type="ECO:0000313" key="3">
    <source>
        <dbReference type="Proteomes" id="UP000010998"/>
    </source>
</evidence>
<keyword evidence="1" id="KW-1133">Transmembrane helix</keyword>
<feature type="transmembrane region" description="Helical" evidence="1">
    <location>
        <begin position="12"/>
        <end position="32"/>
    </location>
</feature>
<proteinExistence type="predicted"/>
<keyword evidence="1" id="KW-0472">Membrane</keyword>
<feature type="transmembrane region" description="Helical" evidence="1">
    <location>
        <begin position="183"/>
        <end position="204"/>
    </location>
</feature>
<keyword evidence="1" id="KW-0812">Transmembrane</keyword>
<name>L0KTF3_MESAW</name>
<feature type="transmembrane region" description="Helical" evidence="1">
    <location>
        <begin position="44"/>
        <end position="66"/>
    </location>
</feature>
<feature type="transmembrane region" description="Helical" evidence="1">
    <location>
        <begin position="210"/>
        <end position="230"/>
    </location>
</feature>
<organism evidence="2 3">
    <name type="scientific">Mesorhizobium australicum (strain HAMBI 3006 / LMG 24608 / WSM2073)</name>
    <dbReference type="NCBI Taxonomy" id="754035"/>
    <lineage>
        <taxon>Bacteria</taxon>
        <taxon>Pseudomonadati</taxon>
        <taxon>Pseudomonadota</taxon>
        <taxon>Alphaproteobacteria</taxon>
        <taxon>Hyphomicrobiales</taxon>
        <taxon>Phyllobacteriaceae</taxon>
        <taxon>Mesorhizobium</taxon>
    </lineage>
</organism>